<organism evidence="1 2">
    <name type="scientific">Cognatilysobacter bugurensis</name>
    <dbReference type="NCBI Taxonomy" id="543356"/>
    <lineage>
        <taxon>Bacteria</taxon>
        <taxon>Pseudomonadati</taxon>
        <taxon>Pseudomonadota</taxon>
        <taxon>Gammaproteobacteria</taxon>
        <taxon>Lysobacterales</taxon>
        <taxon>Lysobacteraceae</taxon>
        <taxon>Cognatilysobacter</taxon>
    </lineage>
</organism>
<dbReference type="Proteomes" id="UP000646426">
    <property type="component" value="Unassembled WGS sequence"/>
</dbReference>
<protein>
    <submittedName>
        <fullName evidence="1">Uncharacterized protein</fullName>
    </submittedName>
</protein>
<sequence length="180" mass="18460">MELACALALMATLGACSHEAAKPENSARADAAAAEAAIPSRSPVIVPPSPNPAVDHLQSNVVADKAAFQPEAATVEGDALTSTGKPGFVLFGPYATLAPGRYRLALNGHLDAPGVAGITVDVSSRGKAFAEAVVKDAEASGPLASLDFELARETPALEVRVRASEGARVRVESYTVTRAR</sequence>
<comment type="caution">
    <text evidence="1">The sequence shown here is derived from an EMBL/GenBank/DDBJ whole genome shotgun (WGS) entry which is preliminary data.</text>
</comment>
<evidence type="ECO:0000313" key="2">
    <source>
        <dbReference type="Proteomes" id="UP000646426"/>
    </source>
</evidence>
<proteinExistence type="predicted"/>
<keyword evidence="2" id="KW-1185">Reference proteome</keyword>
<reference evidence="1" key="2">
    <citation type="submission" date="2020-09" db="EMBL/GenBank/DDBJ databases">
        <authorList>
            <person name="Sun Q."/>
            <person name="Kim S."/>
        </authorList>
    </citation>
    <scope>NUCLEOTIDE SEQUENCE</scope>
    <source>
        <strain evidence="1">KCTC 23077</strain>
    </source>
</reference>
<dbReference type="EMBL" id="BMYD01000004">
    <property type="protein sequence ID" value="GHA85602.1"/>
    <property type="molecule type" value="Genomic_DNA"/>
</dbReference>
<evidence type="ECO:0000313" key="1">
    <source>
        <dbReference type="EMBL" id="GHA85602.1"/>
    </source>
</evidence>
<dbReference type="AlphaFoldDB" id="A0A918W9M4"/>
<reference evidence="1" key="1">
    <citation type="journal article" date="2014" name="Int. J. Syst. Evol. Microbiol.">
        <title>Complete genome sequence of Corynebacterium casei LMG S-19264T (=DSM 44701T), isolated from a smear-ripened cheese.</title>
        <authorList>
            <consortium name="US DOE Joint Genome Institute (JGI-PGF)"/>
            <person name="Walter F."/>
            <person name="Albersmeier A."/>
            <person name="Kalinowski J."/>
            <person name="Ruckert C."/>
        </authorList>
    </citation>
    <scope>NUCLEOTIDE SEQUENCE</scope>
    <source>
        <strain evidence="1">KCTC 23077</strain>
    </source>
</reference>
<name>A0A918W9M4_9GAMM</name>
<gene>
    <name evidence="1" type="ORF">GCM10007067_24560</name>
</gene>
<accession>A0A918W9M4</accession>